<keyword evidence="2" id="KW-1133">Transmembrane helix</keyword>
<dbReference type="InterPro" id="IPR022139">
    <property type="entry name" value="Fam-L/Fam-M-like_plasmodium"/>
</dbReference>
<proteinExistence type="predicted"/>
<evidence type="ECO:0000313" key="3">
    <source>
        <dbReference type="EMBL" id="SBT83964.1"/>
    </source>
</evidence>
<dbReference type="VEuPathDB" id="PlasmoDB:PocGH01_00161900"/>
<reference evidence="3 4" key="1">
    <citation type="submission" date="2016-06" db="EMBL/GenBank/DDBJ databases">
        <authorList>
            <consortium name="Pathogen Informatics"/>
        </authorList>
    </citation>
    <scope>NUCLEOTIDE SEQUENCE [LARGE SCALE GENOMIC DNA]</scope>
    <source>
        <strain evidence="3">PocGH01</strain>
    </source>
</reference>
<evidence type="ECO:0000256" key="1">
    <source>
        <dbReference type="SAM" id="MobiDB-lite"/>
    </source>
</evidence>
<feature type="transmembrane region" description="Helical" evidence="2">
    <location>
        <begin position="176"/>
        <end position="201"/>
    </location>
</feature>
<keyword evidence="2" id="KW-0812">Transmembrane</keyword>
<evidence type="ECO:0000256" key="2">
    <source>
        <dbReference type="SAM" id="Phobius"/>
    </source>
</evidence>
<evidence type="ECO:0000313" key="4">
    <source>
        <dbReference type="Proteomes" id="UP000242942"/>
    </source>
</evidence>
<sequence length="208" mass="24233">MCKLYNDKDNERNCIISLRTIRLLAMHKLEKGKELTELKEITSNNVENKNFKNEESGLSNNKEHLYKNNDPSIINKEKKNHKNEKLEQNTRHNEEIQKLPKKSQSIGCNPCIIDKFFEKKIFSAYDYACKRSANNKSNEKFSKMKACRRICLLFIPPILFILCPLSIMLLSTGLFIYTAFFSMGSILMLHILSKIIMYSCLASKKPRK</sequence>
<feature type="region of interest" description="Disordered" evidence="1">
    <location>
        <begin position="73"/>
        <end position="96"/>
    </location>
</feature>
<name>A0A1D3JE63_PLAOA</name>
<keyword evidence="4" id="KW-1185">Reference proteome</keyword>
<dbReference type="EMBL" id="FLRI01000269">
    <property type="protein sequence ID" value="SBT83964.1"/>
    <property type="molecule type" value="Genomic_DNA"/>
</dbReference>
<protein>
    <submittedName>
        <fullName evidence="3">Uncharacterized protein</fullName>
    </submittedName>
</protein>
<gene>
    <name evidence="3" type="primary">PocGH01_00161900</name>
    <name evidence="3" type="ORF">POCGH01_00161900</name>
</gene>
<dbReference type="AlphaFoldDB" id="A0A1D3JE63"/>
<feature type="compositionally biased region" description="Basic and acidic residues" evidence="1">
    <location>
        <begin position="83"/>
        <end position="96"/>
    </location>
</feature>
<keyword evidence="2" id="KW-0472">Membrane</keyword>
<dbReference type="VEuPathDB" id="PlasmoDB:POWCR01_000027300"/>
<dbReference type="Proteomes" id="UP000242942">
    <property type="component" value="Unassembled WGS sequence"/>
</dbReference>
<organism evidence="3 4">
    <name type="scientific">Plasmodium ovale</name>
    <name type="common">malaria parasite P. ovale</name>
    <dbReference type="NCBI Taxonomy" id="36330"/>
    <lineage>
        <taxon>Eukaryota</taxon>
        <taxon>Sar</taxon>
        <taxon>Alveolata</taxon>
        <taxon>Apicomplexa</taxon>
        <taxon>Aconoidasida</taxon>
        <taxon>Haemosporida</taxon>
        <taxon>Plasmodiidae</taxon>
        <taxon>Plasmodium</taxon>
        <taxon>Plasmodium (Plasmodium)</taxon>
    </lineage>
</organism>
<feature type="transmembrane region" description="Helical" evidence="2">
    <location>
        <begin position="150"/>
        <end position="170"/>
    </location>
</feature>
<accession>A0A1D3JE63</accession>
<dbReference type="Pfam" id="PF12420">
    <property type="entry name" value="DUF3671"/>
    <property type="match status" value="1"/>
</dbReference>